<dbReference type="AlphaFoldDB" id="A0A8X9A6Y4"/>
<sequence>MARPRGQPRGLHGAAGTRLNSSSSGCPPVQLAATSSEAVAAAAGEEAEKGLLKPEPDRRGNTGQQQLGQELPPCLAAAAVSVSPEEAGEYSQNLEFSPNLSQIPTSIEILTSGNITRNLFGDVQQANKNQRSSKNVSWGVKEDIALMSSWVYASEDSVRDEINKRNMDSLKGRWKRLNGNDNKWVAACRAANARKRSGMSDHDVENEAHSIYKGEGGNGFQDLIVFNEVMSKHEKWSVHDATQVFPDNENFANEQDGSNSKRTTTSESSEYTIPSNLETPTSGHSTSSRPVGRDKEKRKGKGKVTQSDSINAQCATDLHALRLAKDNENEIARARLQLEREKLDKPSMKMYQKMLLKLLEKEHLSPEDQDMKRILTEIVFGK</sequence>
<keyword evidence="3" id="KW-1185">Reference proteome</keyword>
<reference evidence="2" key="2">
    <citation type="submission" date="2020-08" db="EMBL/GenBank/DDBJ databases">
        <title>Plant Genome Project.</title>
        <authorList>
            <person name="Zhang R.-G."/>
        </authorList>
    </citation>
    <scope>NUCLEOTIDE SEQUENCE</scope>
    <source>
        <strain evidence="2">Huo1</strain>
        <tissue evidence="2">Leaf</tissue>
    </source>
</reference>
<reference evidence="2" key="1">
    <citation type="submission" date="2018-01" db="EMBL/GenBank/DDBJ databases">
        <authorList>
            <person name="Mao J.F."/>
        </authorList>
    </citation>
    <scope>NUCLEOTIDE SEQUENCE</scope>
    <source>
        <strain evidence="2">Huo1</strain>
        <tissue evidence="2">Leaf</tissue>
    </source>
</reference>
<dbReference type="Proteomes" id="UP000298416">
    <property type="component" value="Unassembled WGS sequence"/>
</dbReference>
<comment type="caution">
    <text evidence="2">The sequence shown here is derived from an EMBL/GenBank/DDBJ whole genome shotgun (WGS) entry which is preliminary data.</text>
</comment>
<feature type="region of interest" description="Disordered" evidence="1">
    <location>
        <begin position="248"/>
        <end position="308"/>
    </location>
</feature>
<accession>A0A8X9A6Y4</accession>
<evidence type="ECO:0000313" key="2">
    <source>
        <dbReference type="EMBL" id="KAG6430708.1"/>
    </source>
</evidence>
<dbReference type="PANTHER" id="PTHR45023:SF4">
    <property type="entry name" value="GLYCINE-RICH PROTEIN-RELATED"/>
    <property type="match status" value="1"/>
</dbReference>
<feature type="compositionally biased region" description="Polar residues" evidence="1">
    <location>
        <begin position="250"/>
        <end position="289"/>
    </location>
</feature>
<organism evidence="2">
    <name type="scientific">Salvia splendens</name>
    <name type="common">Scarlet sage</name>
    <dbReference type="NCBI Taxonomy" id="180675"/>
    <lineage>
        <taxon>Eukaryota</taxon>
        <taxon>Viridiplantae</taxon>
        <taxon>Streptophyta</taxon>
        <taxon>Embryophyta</taxon>
        <taxon>Tracheophyta</taxon>
        <taxon>Spermatophyta</taxon>
        <taxon>Magnoliopsida</taxon>
        <taxon>eudicotyledons</taxon>
        <taxon>Gunneridae</taxon>
        <taxon>Pentapetalae</taxon>
        <taxon>asterids</taxon>
        <taxon>lamiids</taxon>
        <taxon>Lamiales</taxon>
        <taxon>Lamiaceae</taxon>
        <taxon>Nepetoideae</taxon>
        <taxon>Mentheae</taxon>
        <taxon>Salviinae</taxon>
        <taxon>Salvia</taxon>
        <taxon>Salvia subgen. Calosphace</taxon>
        <taxon>core Calosphace</taxon>
    </lineage>
</organism>
<gene>
    <name evidence="2" type="ORF">SASPL_108780</name>
</gene>
<protein>
    <recommendedName>
        <fullName evidence="4">No apical meristem-associated C-terminal domain-containing protein</fullName>
    </recommendedName>
</protein>
<proteinExistence type="predicted"/>
<feature type="compositionally biased region" description="Low complexity" evidence="1">
    <location>
        <begin position="32"/>
        <end position="44"/>
    </location>
</feature>
<evidence type="ECO:0000256" key="1">
    <source>
        <dbReference type="SAM" id="MobiDB-lite"/>
    </source>
</evidence>
<feature type="compositionally biased region" description="Basic and acidic residues" evidence="1">
    <location>
        <begin position="46"/>
        <end position="60"/>
    </location>
</feature>
<evidence type="ECO:0008006" key="4">
    <source>
        <dbReference type="Google" id="ProtNLM"/>
    </source>
</evidence>
<name>A0A8X9A6Y4_SALSN</name>
<dbReference type="EMBL" id="PNBA02000003">
    <property type="protein sequence ID" value="KAG6430708.1"/>
    <property type="molecule type" value="Genomic_DNA"/>
</dbReference>
<evidence type="ECO:0000313" key="3">
    <source>
        <dbReference type="Proteomes" id="UP000298416"/>
    </source>
</evidence>
<feature type="region of interest" description="Disordered" evidence="1">
    <location>
        <begin position="1"/>
        <end position="71"/>
    </location>
</feature>
<dbReference type="PANTHER" id="PTHR45023">
    <property type="match status" value="1"/>
</dbReference>